<sequence>MKMLIKLFLIITLLFTVLVSKIGNAQQWRQRQSEQVDNDEEIYKPFSGIYFDDFDWKLVKNLLFEEKSNALCSPFSVKLLLFILLEASDYSRQQTQTASELLQILSNQNPRQIDEIYSFFFQTLNTPQSSRNYELNIGTKIYADTRVSLNQQFLEYIRNKYKTETEKLPFSDVNYAKDTINSWTSRVTNGHIRNLITDRQIRNSIMILVNAIYFQGTWVHPFLEQFTSKQAFYSTPGEPQQVDFMVNMEKFYFHQSKSLQAKILRLPYLGNRFSMLLILPDEESNLDQLLNRINSQKLQSIRGKLRLQSVALTMPKFKLEYTINLNNLLKALGIQTIFTQNIELPLLSRERYPVSQIRQKSGIIVDEKGTTAYAVTDTTFDRIGPSATFRANRPFMFLIEDEKTGFLLFAGKIQNPNQIRGNQFFHLRLK</sequence>
<evidence type="ECO:0000313" key="11">
    <source>
        <dbReference type="EMBL" id="JAB57903.1"/>
    </source>
</evidence>
<evidence type="ECO:0000256" key="3">
    <source>
        <dbReference type="ARBA" id="ARBA00022525"/>
    </source>
</evidence>
<dbReference type="GO" id="GO:0004867">
    <property type="term" value="F:serine-type endopeptidase inhibitor activity"/>
    <property type="evidence" value="ECO:0007669"/>
    <property type="project" value="UniProtKB-KW"/>
</dbReference>
<dbReference type="SUPFAM" id="SSF56574">
    <property type="entry name" value="Serpins"/>
    <property type="match status" value="1"/>
</dbReference>
<dbReference type="PANTHER" id="PTHR11461">
    <property type="entry name" value="SERINE PROTEASE INHIBITOR, SERPIN"/>
    <property type="match status" value="1"/>
</dbReference>
<dbReference type="PANTHER" id="PTHR11461:SF357">
    <property type="entry name" value="SERINE PROTEASE INHIBITOR 27A"/>
    <property type="match status" value="1"/>
</dbReference>
<evidence type="ECO:0000256" key="8">
    <source>
        <dbReference type="RuleBase" id="RU000411"/>
    </source>
</evidence>
<feature type="chain" id="PRO_5004659697" evidence="9">
    <location>
        <begin position="26"/>
        <end position="430"/>
    </location>
</feature>
<dbReference type="Gene3D" id="2.30.39.10">
    <property type="entry name" value="Alpha-1-antitrypsin, domain 1"/>
    <property type="match status" value="1"/>
</dbReference>
<feature type="non-terminal residue" evidence="11">
    <location>
        <position position="430"/>
    </location>
</feature>
<keyword evidence="6" id="KW-0722">Serine protease inhibitor</keyword>
<protein>
    <submittedName>
        <fullName evidence="11">Putative salivary serpin</fullName>
    </submittedName>
</protein>
<comment type="subcellular location">
    <subcellularLocation>
        <location evidence="1">Secreted</location>
    </subcellularLocation>
</comment>
<evidence type="ECO:0000256" key="4">
    <source>
        <dbReference type="ARBA" id="ARBA00022690"/>
    </source>
</evidence>
<evidence type="ECO:0000256" key="7">
    <source>
        <dbReference type="ARBA" id="ARBA00023180"/>
    </source>
</evidence>
<keyword evidence="3" id="KW-0964">Secreted</keyword>
<comment type="similarity">
    <text evidence="2 8">Belongs to the serpin family.</text>
</comment>
<evidence type="ECO:0000256" key="6">
    <source>
        <dbReference type="ARBA" id="ARBA00022900"/>
    </source>
</evidence>
<keyword evidence="4" id="KW-0646">Protease inhibitor</keyword>
<accession>U5ETD6</accession>
<dbReference type="PROSITE" id="PS00284">
    <property type="entry name" value="SERPIN"/>
    <property type="match status" value="1"/>
</dbReference>
<keyword evidence="7" id="KW-0325">Glycoprotein</keyword>
<dbReference type="Gene3D" id="3.30.497.10">
    <property type="entry name" value="Antithrombin, subunit I, domain 2"/>
    <property type="match status" value="1"/>
</dbReference>
<dbReference type="InterPro" id="IPR023796">
    <property type="entry name" value="Serpin_dom"/>
</dbReference>
<evidence type="ECO:0000256" key="2">
    <source>
        <dbReference type="ARBA" id="ARBA00009500"/>
    </source>
</evidence>
<dbReference type="FunFam" id="2.30.39.10:FF:000030">
    <property type="entry name" value="Serpin 2"/>
    <property type="match status" value="1"/>
</dbReference>
<dbReference type="InterPro" id="IPR023795">
    <property type="entry name" value="Serpin_CS"/>
</dbReference>
<proteinExistence type="evidence at transcript level"/>
<dbReference type="InterPro" id="IPR042178">
    <property type="entry name" value="Serpin_sf_1"/>
</dbReference>
<evidence type="ECO:0000259" key="10">
    <source>
        <dbReference type="SMART" id="SM00093"/>
    </source>
</evidence>
<dbReference type="Pfam" id="PF00079">
    <property type="entry name" value="Serpin"/>
    <property type="match status" value="1"/>
</dbReference>
<dbReference type="InterPro" id="IPR042185">
    <property type="entry name" value="Serpin_sf_2"/>
</dbReference>
<dbReference type="InterPro" id="IPR000215">
    <property type="entry name" value="Serpin_fam"/>
</dbReference>
<feature type="domain" description="Serpin" evidence="10">
    <location>
        <begin position="56"/>
        <end position="416"/>
    </location>
</feature>
<evidence type="ECO:0000256" key="1">
    <source>
        <dbReference type="ARBA" id="ARBA00004613"/>
    </source>
</evidence>
<reference evidence="11" key="1">
    <citation type="journal article" date="2014" name="Insect Biochem. Mol. Biol.">
        <title>An insight into the sialome of the frog biting fly, Corethrella appendiculata.</title>
        <authorList>
            <person name="Ribeiro J.M.C."/>
            <person name="Chagas A.C."/>
            <person name="Pham V.M."/>
            <person name="Lounibos L.P."/>
            <person name="Calvo E."/>
        </authorList>
    </citation>
    <scope>NUCLEOTIDE SEQUENCE</scope>
    <source>
        <tissue evidence="11">Salivary glands</tissue>
    </source>
</reference>
<keyword evidence="5 9" id="KW-0732">Signal</keyword>
<dbReference type="EMBL" id="GANO01001968">
    <property type="protein sequence ID" value="JAB57903.1"/>
    <property type="molecule type" value="mRNA"/>
</dbReference>
<name>U5ETD6_9DIPT</name>
<dbReference type="AlphaFoldDB" id="U5ETD6"/>
<organism evidence="11">
    <name type="scientific">Corethrella appendiculata</name>
    <dbReference type="NCBI Taxonomy" id="1370023"/>
    <lineage>
        <taxon>Eukaryota</taxon>
        <taxon>Metazoa</taxon>
        <taxon>Ecdysozoa</taxon>
        <taxon>Arthropoda</taxon>
        <taxon>Hexapoda</taxon>
        <taxon>Insecta</taxon>
        <taxon>Pterygota</taxon>
        <taxon>Neoptera</taxon>
        <taxon>Endopterygota</taxon>
        <taxon>Diptera</taxon>
        <taxon>Nematocera</taxon>
        <taxon>Culicoidea</taxon>
        <taxon>Chaoboridae</taxon>
        <taxon>Corethrella</taxon>
    </lineage>
</organism>
<dbReference type="GO" id="GO:0005615">
    <property type="term" value="C:extracellular space"/>
    <property type="evidence" value="ECO:0007669"/>
    <property type="project" value="InterPro"/>
</dbReference>
<evidence type="ECO:0000256" key="9">
    <source>
        <dbReference type="SAM" id="SignalP"/>
    </source>
</evidence>
<dbReference type="InterPro" id="IPR036186">
    <property type="entry name" value="Serpin_sf"/>
</dbReference>
<dbReference type="SMART" id="SM00093">
    <property type="entry name" value="SERPIN"/>
    <property type="match status" value="1"/>
</dbReference>
<feature type="signal peptide" evidence="9">
    <location>
        <begin position="1"/>
        <end position="25"/>
    </location>
</feature>
<evidence type="ECO:0000256" key="5">
    <source>
        <dbReference type="ARBA" id="ARBA00022729"/>
    </source>
</evidence>